<feature type="binding site" evidence="3">
    <location>
        <position position="361"/>
    </location>
    <ligand>
        <name>Zn(2+)</name>
        <dbReference type="ChEBI" id="CHEBI:29105"/>
    </ligand>
</feature>
<evidence type="ECO:0000256" key="3">
    <source>
        <dbReference type="HAMAP-Rule" id="MF_01024"/>
    </source>
</evidence>
<dbReference type="InterPro" id="IPR022695">
    <property type="entry name" value="Histidinol_DH_monofunct"/>
</dbReference>
<keyword evidence="7" id="KW-1185">Reference proteome</keyword>
<dbReference type="PRINTS" id="PR00083">
    <property type="entry name" value="HOLDHDRGNASE"/>
</dbReference>
<comment type="cofactor">
    <cofactor evidence="3">
        <name>Zn(2+)</name>
        <dbReference type="ChEBI" id="CHEBI:29105"/>
    </cofactor>
    <text evidence="3">Binds 1 zinc ion per subunit.</text>
</comment>
<dbReference type="GO" id="GO:0004399">
    <property type="term" value="F:histidinol dehydrogenase activity"/>
    <property type="evidence" value="ECO:0007669"/>
    <property type="project" value="UniProtKB-EC"/>
</dbReference>
<comment type="pathway">
    <text evidence="3">Amino-acid biosynthesis; L-histidine biosynthesis; L-histidine from 5-phospho-alpha-D-ribose 1-diphosphate: step 9/9.</text>
</comment>
<reference evidence="7" key="1">
    <citation type="journal article" date="2019" name="Int. J. Syst. Evol. Microbiol.">
        <title>The Global Catalogue of Microorganisms (GCM) 10K type strain sequencing project: providing services to taxonomists for standard genome sequencing and annotation.</title>
        <authorList>
            <consortium name="The Broad Institute Genomics Platform"/>
            <consortium name="The Broad Institute Genome Sequencing Center for Infectious Disease"/>
            <person name="Wu L."/>
            <person name="Ma J."/>
        </authorList>
    </citation>
    <scope>NUCLEOTIDE SEQUENCE [LARGE SCALE GENOMIC DNA]</scope>
    <source>
        <strain evidence="7">CGMCC 4.7192</strain>
    </source>
</reference>
<comment type="catalytic activity">
    <reaction evidence="3">
        <text>L-histidinol + 2 NAD(+) + H2O = L-histidine + 2 NADH + 3 H(+)</text>
        <dbReference type="Rhea" id="RHEA:20641"/>
        <dbReference type="ChEBI" id="CHEBI:15377"/>
        <dbReference type="ChEBI" id="CHEBI:15378"/>
        <dbReference type="ChEBI" id="CHEBI:57540"/>
        <dbReference type="ChEBI" id="CHEBI:57595"/>
        <dbReference type="ChEBI" id="CHEBI:57699"/>
        <dbReference type="ChEBI" id="CHEBI:57945"/>
        <dbReference type="EC" id="1.1.1.23"/>
    </reaction>
</comment>
<feature type="binding site" evidence="3">
    <location>
        <position position="214"/>
    </location>
    <ligand>
        <name>NAD(+)</name>
        <dbReference type="ChEBI" id="CHEBI:57540"/>
    </ligand>
</feature>
<feature type="active site" description="Proton acceptor" evidence="3">
    <location>
        <position position="327"/>
    </location>
</feature>
<feature type="binding site" evidence="3">
    <location>
        <position position="415"/>
    </location>
    <ligand>
        <name>substrate</name>
    </ligand>
</feature>
<dbReference type="InterPro" id="IPR016161">
    <property type="entry name" value="Ald_DH/histidinol_DH"/>
</dbReference>
<dbReference type="PANTHER" id="PTHR21256:SF2">
    <property type="entry name" value="HISTIDINE BIOSYNTHESIS TRIFUNCTIONAL PROTEIN"/>
    <property type="match status" value="1"/>
</dbReference>
<name>A0ABW5BNQ6_9PROT</name>
<evidence type="ECO:0000313" key="7">
    <source>
        <dbReference type="Proteomes" id="UP001597294"/>
    </source>
</evidence>
<sequence length="430" mass="45375">MPSELKAQSADFENAFLDLLSSKREVSVDVNDTVAEILAEVKSRGDAALLEYTQKFDRLEITAGSLRVTQAEVDEAVAKCAPESIKALELAAHRITDYHARQKPEDLRYTDEVGVQLGHRWTAVQAAGLYVPGGLASYPSSVLMNALPAKVAGVDRLVMVVPSPDGVLNPLVLAAASIAGVDEIYRVGGAQAVGALAYGTNSIKPVDIIVGPGNAYVAAAKKQVFGTVGIDMIAGPSEILIIADGKNDPRWTAADLLAQAEHDTAAQSILITDDADFAEAVKRAVDAHLQTLSRSEIAGQSWRDHGAIILVDDLEEAVALTDRLAPEHLEIAVDNPEALAAKIRNAGAIFLGRHTAEVIGDYVAGPNHVLPTARSARFSSGLSVLDFMKRTSMIACDAESLKAIGPAAVTLAKEEGLTAHALSISLRLEG</sequence>
<dbReference type="Gene3D" id="1.20.5.1300">
    <property type="match status" value="1"/>
</dbReference>
<evidence type="ECO:0000256" key="2">
    <source>
        <dbReference type="ARBA" id="ARBA00023002"/>
    </source>
</evidence>
<feature type="binding site" evidence="3">
    <location>
        <position position="191"/>
    </location>
    <ligand>
        <name>NAD(+)</name>
        <dbReference type="ChEBI" id="CHEBI:57540"/>
    </ligand>
</feature>
<feature type="binding site" evidence="3">
    <location>
        <position position="259"/>
    </location>
    <ligand>
        <name>substrate</name>
    </ligand>
</feature>
<dbReference type="CDD" id="cd06572">
    <property type="entry name" value="Histidinol_dh"/>
    <property type="match status" value="1"/>
</dbReference>
<dbReference type="Gene3D" id="3.40.50.1980">
    <property type="entry name" value="Nitrogenase molybdenum iron protein domain"/>
    <property type="match status" value="2"/>
</dbReference>
<accession>A0ABW5BNQ6</accession>
<dbReference type="HAMAP" id="MF_01024">
    <property type="entry name" value="HisD"/>
    <property type="match status" value="1"/>
</dbReference>
<dbReference type="EMBL" id="JBHUII010000013">
    <property type="protein sequence ID" value="MFD2207747.1"/>
    <property type="molecule type" value="Genomic_DNA"/>
</dbReference>
<feature type="binding site" evidence="3">
    <location>
        <position position="420"/>
    </location>
    <ligand>
        <name>Zn(2+)</name>
        <dbReference type="ChEBI" id="CHEBI:29105"/>
    </ligand>
</feature>
<dbReference type="PIRSF" id="PIRSF000099">
    <property type="entry name" value="Histidinol_dh"/>
    <property type="match status" value="1"/>
</dbReference>
<evidence type="ECO:0000256" key="1">
    <source>
        <dbReference type="ARBA" id="ARBA00010178"/>
    </source>
</evidence>
<dbReference type="RefSeq" id="WP_380254701.1">
    <property type="nucleotide sequence ID" value="NZ_JBHUII010000013.1"/>
</dbReference>
<feature type="binding site" evidence="3">
    <location>
        <position position="262"/>
    </location>
    <ligand>
        <name>substrate</name>
    </ligand>
</feature>
<evidence type="ECO:0000256" key="5">
    <source>
        <dbReference type="RuleBase" id="RU004175"/>
    </source>
</evidence>
<protein>
    <recommendedName>
        <fullName evidence="3">Histidinol dehydrogenase</fullName>
        <shortName evidence="3">HDH</shortName>
        <ecNumber evidence="3">1.1.1.23</ecNumber>
    </recommendedName>
</protein>
<feature type="binding site" evidence="3">
    <location>
        <position position="361"/>
    </location>
    <ligand>
        <name>substrate</name>
    </ligand>
</feature>
<feature type="binding site" evidence="3">
    <location>
        <position position="259"/>
    </location>
    <ligand>
        <name>Zn(2+)</name>
        <dbReference type="ChEBI" id="CHEBI:29105"/>
    </ligand>
</feature>
<gene>
    <name evidence="3 6" type="primary">hisD</name>
    <name evidence="6" type="ORF">ACFSKO_19200</name>
</gene>
<dbReference type="PANTHER" id="PTHR21256">
    <property type="entry name" value="HISTIDINOL DEHYDROGENASE HDH"/>
    <property type="match status" value="1"/>
</dbReference>
<feature type="active site" description="Proton acceptor" evidence="3">
    <location>
        <position position="328"/>
    </location>
</feature>
<keyword evidence="3" id="KW-0862">Zinc</keyword>
<evidence type="ECO:0000313" key="6">
    <source>
        <dbReference type="EMBL" id="MFD2207747.1"/>
    </source>
</evidence>
<dbReference type="InterPro" id="IPR012131">
    <property type="entry name" value="Hstdl_DH"/>
</dbReference>
<dbReference type="EC" id="1.1.1.23" evidence="3"/>
<evidence type="ECO:0000256" key="4">
    <source>
        <dbReference type="PIRNR" id="PIRNR000099"/>
    </source>
</evidence>
<comment type="function">
    <text evidence="3">Catalyzes the sequential NAD-dependent oxidations of L-histidinol to L-histidinaldehyde and then to L-histidine.</text>
</comment>
<organism evidence="6 7">
    <name type="scientific">Kiloniella antarctica</name>
    <dbReference type="NCBI Taxonomy" id="1550907"/>
    <lineage>
        <taxon>Bacteria</taxon>
        <taxon>Pseudomonadati</taxon>
        <taxon>Pseudomonadota</taxon>
        <taxon>Alphaproteobacteria</taxon>
        <taxon>Rhodospirillales</taxon>
        <taxon>Kiloniellaceae</taxon>
        <taxon>Kiloniella</taxon>
    </lineage>
</organism>
<feature type="binding site" evidence="3">
    <location>
        <position position="130"/>
    </location>
    <ligand>
        <name>NAD(+)</name>
        <dbReference type="ChEBI" id="CHEBI:57540"/>
    </ligand>
</feature>
<keyword evidence="3" id="KW-0028">Amino-acid biosynthesis</keyword>
<keyword evidence="3" id="KW-0479">Metal-binding</keyword>
<proteinExistence type="inferred from homology"/>
<keyword evidence="3" id="KW-0368">Histidine biosynthesis</keyword>
<feature type="binding site" evidence="3">
    <location>
        <position position="420"/>
    </location>
    <ligand>
        <name>substrate</name>
    </ligand>
</feature>
<keyword evidence="3" id="KW-0520">NAD</keyword>
<dbReference type="Proteomes" id="UP001597294">
    <property type="component" value="Unassembled WGS sequence"/>
</dbReference>
<dbReference type="Pfam" id="PF00815">
    <property type="entry name" value="Histidinol_dh"/>
    <property type="match status" value="1"/>
</dbReference>
<dbReference type="NCBIfam" id="TIGR00069">
    <property type="entry name" value="hisD"/>
    <property type="match status" value="1"/>
</dbReference>
<feature type="binding site" evidence="3">
    <location>
        <position position="237"/>
    </location>
    <ligand>
        <name>substrate</name>
    </ligand>
</feature>
<feature type="binding site" evidence="3">
    <location>
        <position position="262"/>
    </location>
    <ligand>
        <name>Zn(2+)</name>
        <dbReference type="ChEBI" id="CHEBI:29105"/>
    </ligand>
</feature>
<keyword evidence="2 3" id="KW-0560">Oxidoreductase</keyword>
<feature type="binding site" evidence="3">
    <location>
        <position position="328"/>
    </location>
    <ligand>
        <name>substrate</name>
    </ligand>
</feature>
<comment type="caution">
    <text evidence="6">The sequence shown here is derived from an EMBL/GenBank/DDBJ whole genome shotgun (WGS) entry which is preliminary data.</text>
</comment>
<comment type="similarity">
    <text evidence="1 3 4 5">Belongs to the histidinol dehydrogenase family.</text>
</comment>
<dbReference type="SUPFAM" id="SSF53720">
    <property type="entry name" value="ALDH-like"/>
    <property type="match status" value="1"/>
</dbReference>